<dbReference type="InterPro" id="IPR012347">
    <property type="entry name" value="Ferritin-like"/>
</dbReference>
<dbReference type="EC" id="1.16.3.1" evidence="6"/>
<dbReference type="GO" id="GO:0005737">
    <property type="term" value="C:cytoplasm"/>
    <property type="evidence" value="ECO:0007669"/>
    <property type="project" value="TreeGrafter"/>
</dbReference>
<dbReference type="GO" id="GO:0008199">
    <property type="term" value="F:ferric iron binding"/>
    <property type="evidence" value="ECO:0007669"/>
    <property type="project" value="InterPro"/>
</dbReference>
<accession>A0A1I8ALR5</accession>
<comment type="similarity">
    <text evidence="1 6">Belongs to the ferritin family.</text>
</comment>
<keyword evidence="3 5" id="KW-0479">Metal-binding</keyword>
<dbReference type="Proteomes" id="UP000095287">
    <property type="component" value="Unplaced"/>
</dbReference>
<comment type="catalytic activity">
    <reaction evidence="6">
        <text>4 Fe(2+) + O2 + 4 H(+) = 4 Fe(3+) + 2 H2O</text>
        <dbReference type="Rhea" id="RHEA:11148"/>
        <dbReference type="ChEBI" id="CHEBI:15377"/>
        <dbReference type="ChEBI" id="CHEBI:15378"/>
        <dbReference type="ChEBI" id="CHEBI:15379"/>
        <dbReference type="ChEBI" id="CHEBI:29033"/>
        <dbReference type="ChEBI" id="CHEBI:29034"/>
        <dbReference type="EC" id="1.16.3.1"/>
    </reaction>
</comment>
<dbReference type="InterPro" id="IPR001519">
    <property type="entry name" value="Ferritin"/>
</dbReference>
<keyword evidence="8" id="KW-1185">Reference proteome</keyword>
<keyword evidence="4 5" id="KW-0408">Iron</keyword>
<evidence type="ECO:0000313" key="9">
    <source>
        <dbReference type="WBParaSite" id="L893_g7028.t1"/>
    </source>
</evidence>
<dbReference type="InterPro" id="IPR008331">
    <property type="entry name" value="Ferritin_DPS_dom"/>
</dbReference>
<proteinExistence type="inferred from homology"/>
<dbReference type="PANTHER" id="PTHR11431:SF75">
    <property type="entry name" value="FERRITIN"/>
    <property type="match status" value="1"/>
</dbReference>
<dbReference type="PANTHER" id="PTHR11431">
    <property type="entry name" value="FERRITIN"/>
    <property type="match status" value="1"/>
</dbReference>
<dbReference type="PROSITE" id="PS50905">
    <property type="entry name" value="FERRITIN_LIKE"/>
    <property type="match status" value="1"/>
</dbReference>
<comment type="function">
    <text evidence="6">Stores iron in a soluble, non-toxic, readily available form. Important for iron homeostasis. Iron is taken up in the ferrous form and deposited as ferric hydroxides after oxidation.</text>
</comment>
<dbReference type="AlphaFoldDB" id="A0A1I8ALR5"/>
<dbReference type="Pfam" id="PF00210">
    <property type="entry name" value="Ferritin"/>
    <property type="match status" value="1"/>
</dbReference>
<evidence type="ECO:0000259" key="7">
    <source>
        <dbReference type="PROSITE" id="PS50905"/>
    </source>
</evidence>
<evidence type="ECO:0000256" key="1">
    <source>
        <dbReference type="ARBA" id="ARBA00007513"/>
    </source>
</evidence>
<feature type="binding site" evidence="5">
    <location>
        <position position="7"/>
    </location>
    <ligand>
        <name>Fe cation</name>
        <dbReference type="ChEBI" id="CHEBI:24875"/>
        <label>1</label>
    </ligand>
</feature>
<evidence type="ECO:0000256" key="6">
    <source>
        <dbReference type="RuleBase" id="RU361145"/>
    </source>
</evidence>
<feature type="binding site" evidence="5">
    <location>
        <position position="10"/>
    </location>
    <ligand>
        <name>Fe cation</name>
        <dbReference type="ChEBI" id="CHEBI:24875"/>
        <label>1</label>
    </ligand>
</feature>
<name>A0A1I8ALR5_9BILA</name>
<dbReference type="WBParaSite" id="L893_g7028.t1">
    <property type="protein sequence ID" value="L893_g7028.t1"/>
    <property type="gene ID" value="L893_g7028"/>
</dbReference>
<protein>
    <recommendedName>
        <fullName evidence="6">Ferritin</fullName>
        <ecNumber evidence="6">1.16.3.1</ecNumber>
    </recommendedName>
</protein>
<organism evidence="8 9">
    <name type="scientific">Steinernema glaseri</name>
    <dbReference type="NCBI Taxonomy" id="37863"/>
    <lineage>
        <taxon>Eukaryota</taxon>
        <taxon>Metazoa</taxon>
        <taxon>Ecdysozoa</taxon>
        <taxon>Nematoda</taxon>
        <taxon>Chromadorea</taxon>
        <taxon>Rhabditida</taxon>
        <taxon>Tylenchina</taxon>
        <taxon>Panagrolaimomorpha</taxon>
        <taxon>Strongyloidoidea</taxon>
        <taxon>Steinernematidae</taxon>
        <taxon>Steinernema</taxon>
    </lineage>
</organism>
<dbReference type="GO" id="GO:0008198">
    <property type="term" value="F:ferrous iron binding"/>
    <property type="evidence" value="ECO:0007669"/>
    <property type="project" value="TreeGrafter"/>
</dbReference>
<sequence length="122" mass="14473">MKQSMEEKQHADKLMEYQVRRGGRVVLHNVMKPQKQEWENLELAFRTALELERANNTALLELHSVVDSKSDPDCRNFLQKNYLREQVNEIENMARRLNHCRRVGGGLGEYMYDRELLEKAKQ</sequence>
<evidence type="ECO:0000256" key="3">
    <source>
        <dbReference type="ARBA" id="ARBA00022723"/>
    </source>
</evidence>
<feature type="binding site" evidence="5">
    <location>
        <position position="52"/>
    </location>
    <ligand>
        <name>Fe cation</name>
        <dbReference type="ChEBI" id="CHEBI:24875"/>
        <label>1</label>
    </ligand>
</feature>
<evidence type="ECO:0000256" key="4">
    <source>
        <dbReference type="ARBA" id="ARBA00023004"/>
    </source>
</evidence>
<keyword evidence="2 6" id="KW-0409">Iron storage</keyword>
<dbReference type="Gene3D" id="1.20.1260.10">
    <property type="match status" value="1"/>
</dbReference>
<dbReference type="GO" id="GO:0004322">
    <property type="term" value="F:ferroxidase activity"/>
    <property type="evidence" value="ECO:0007669"/>
    <property type="project" value="UniProtKB-EC"/>
</dbReference>
<evidence type="ECO:0000313" key="8">
    <source>
        <dbReference type="Proteomes" id="UP000095287"/>
    </source>
</evidence>
<dbReference type="GO" id="GO:0006879">
    <property type="term" value="P:intracellular iron ion homeostasis"/>
    <property type="evidence" value="ECO:0007669"/>
    <property type="project" value="UniProtKB-KW"/>
</dbReference>
<dbReference type="SUPFAM" id="SSF47240">
    <property type="entry name" value="Ferritin-like"/>
    <property type="match status" value="1"/>
</dbReference>
<evidence type="ECO:0000256" key="5">
    <source>
        <dbReference type="PIRSR" id="PIRSR601519-1"/>
    </source>
</evidence>
<dbReference type="CDD" id="cd01056">
    <property type="entry name" value="Euk_Ferritin"/>
    <property type="match status" value="1"/>
</dbReference>
<dbReference type="InterPro" id="IPR009040">
    <property type="entry name" value="Ferritin-like_diiron"/>
</dbReference>
<feature type="binding site" evidence="5">
    <location>
        <position position="86"/>
    </location>
    <ligand>
        <name>Fe cation</name>
        <dbReference type="ChEBI" id="CHEBI:24875"/>
        <label>1</label>
    </ligand>
</feature>
<dbReference type="GO" id="GO:0006826">
    <property type="term" value="P:iron ion transport"/>
    <property type="evidence" value="ECO:0007669"/>
    <property type="project" value="InterPro"/>
</dbReference>
<evidence type="ECO:0000256" key="2">
    <source>
        <dbReference type="ARBA" id="ARBA00022434"/>
    </source>
</evidence>
<dbReference type="InterPro" id="IPR009078">
    <property type="entry name" value="Ferritin-like_SF"/>
</dbReference>
<reference evidence="9" key="1">
    <citation type="submission" date="2016-11" db="UniProtKB">
        <authorList>
            <consortium name="WormBaseParasite"/>
        </authorList>
    </citation>
    <scope>IDENTIFICATION</scope>
</reference>
<keyword evidence="6" id="KW-0560">Oxidoreductase</keyword>
<feature type="domain" description="Ferritin-like diiron" evidence="7">
    <location>
        <begin position="1"/>
        <end position="104"/>
    </location>
</feature>